<accession>A0A6A4CD82</accession>
<dbReference type="EMBL" id="QXFT01003100">
    <property type="protein sequence ID" value="KAE9289330.1"/>
    <property type="molecule type" value="Genomic_DNA"/>
</dbReference>
<protein>
    <submittedName>
        <fullName evidence="2">Uncharacterized protein</fullName>
    </submittedName>
</protein>
<reference evidence="2 3" key="1">
    <citation type="submission" date="2018-08" db="EMBL/GenBank/DDBJ databases">
        <title>Genomic investigation of the strawberry pathogen Phytophthora fragariae indicates pathogenicity is determined by transcriptional variation in three key races.</title>
        <authorList>
            <person name="Adams T.M."/>
            <person name="Armitage A.D."/>
            <person name="Sobczyk M.K."/>
            <person name="Bates H.J."/>
            <person name="Dunwell J.M."/>
            <person name="Nellist C.F."/>
            <person name="Harrison R.J."/>
        </authorList>
    </citation>
    <scope>NUCLEOTIDE SEQUENCE [LARGE SCALE GENOMIC DNA]</scope>
    <source>
        <strain evidence="2 3">SCRP333</strain>
    </source>
</reference>
<sequence length="132" mass="14682">MPKTIGAAAVASWPSKPLQQSRWPERGGQPDMRLLIALHEAQHRVRHVRQHVRGAGLHAGGDRRCSGRFSRRTGLVLVVATICDFPHHFTKVSTSYGHVPQHLLAAGRHADDDRCSCGGLSLSKPRQQPRWF</sequence>
<evidence type="ECO:0000256" key="1">
    <source>
        <dbReference type="SAM" id="MobiDB-lite"/>
    </source>
</evidence>
<proteinExistence type="predicted"/>
<comment type="caution">
    <text evidence="2">The sequence shown here is derived from an EMBL/GenBank/DDBJ whole genome shotgun (WGS) entry which is preliminary data.</text>
</comment>
<gene>
    <name evidence="2" type="ORF">PR003_g25586</name>
</gene>
<evidence type="ECO:0000313" key="3">
    <source>
        <dbReference type="Proteomes" id="UP000434957"/>
    </source>
</evidence>
<name>A0A6A4CD82_9STRA</name>
<evidence type="ECO:0000313" key="2">
    <source>
        <dbReference type="EMBL" id="KAE9289330.1"/>
    </source>
</evidence>
<feature type="region of interest" description="Disordered" evidence="1">
    <location>
        <begin position="1"/>
        <end position="26"/>
    </location>
</feature>
<organism evidence="2 3">
    <name type="scientific">Phytophthora rubi</name>
    <dbReference type="NCBI Taxonomy" id="129364"/>
    <lineage>
        <taxon>Eukaryota</taxon>
        <taxon>Sar</taxon>
        <taxon>Stramenopiles</taxon>
        <taxon>Oomycota</taxon>
        <taxon>Peronosporomycetes</taxon>
        <taxon>Peronosporales</taxon>
        <taxon>Peronosporaceae</taxon>
        <taxon>Phytophthora</taxon>
    </lineage>
</organism>
<dbReference type="Proteomes" id="UP000434957">
    <property type="component" value="Unassembled WGS sequence"/>
</dbReference>
<dbReference type="AlphaFoldDB" id="A0A6A4CD82"/>
<keyword evidence="3" id="KW-1185">Reference proteome</keyword>